<dbReference type="InterPro" id="IPR003477">
    <property type="entry name" value="PemK-like"/>
</dbReference>
<dbReference type="SUPFAM" id="SSF50118">
    <property type="entry name" value="Cell growth inhibitor/plasmid maintenance toxic component"/>
    <property type="match status" value="1"/>
</dbReference>
<dbReference type="EC" id="3.1.-.-" evidence="1"/>
<evidence type="ECO:0000313" key="1">
    <source>
        <dbReference type="EMBL" id="MEJ8574346.1"/>
    </source>
</evidence>
<accession>A0AAW9S3H1</accession>
<dbReference type="Pfam" id="PF02452">
    <property type="entry name" value="PemK_toxin"/>
    <property type="match status" value="1"/>
</dbReference>
<evidence type="ECO:0000313" key="2">
    <source>
        <dbReference type="Proteomes" id="UP001378188"/>
    </source>
</evidence>
<comment type="caution">
    <text evidence="1">The sequence shown here is derived from an EMBL/GenBank/DDBJ whole genome shotgun (WGS) entry which is preliminary data.</text>
</comment>
<dbReference type="GO" id="GO:0003677">
    <property type="term" value="F:DNA binding"/>
    <property type="evidence" value="ECO:0007669"/>
    <property type="project" value="InterPro"/>
</dbReference>
<dbReference type="PANTHER" id="PTHR33988">
    <property type="entry name" value="ENDORIBONUCLEASE MAZF-RELATED"/>
    <property type="match status" value="1"/>
</dbReference>
<dbReference type="GO" id="GO:0016075">
    <property type="term" value="P:rRNA catabolic process"/>
    <property type="evidence" value="ECO:0007669"/>
    <property type="project" value="TreeGrafter"/>
</dbReference>
<dbReference type="EMBL" id="JAZHOF010000011">
    <property type="protein sequence ID" value="MEJ8574346.1"/>
    <property type="molecule type" value="Genomic_DNA"/>
</dbReference>
<gene>
    <name evidence="1" type="ORF">V3328_22875</name>
</gene>
<reference evidence="1 2" key="1">
    <citation type="submission" date="2024-02" db="EMBL/GenBank/DDBJ databases">
        <title>Genome analysis and characterization of Microbaculum marinisediminis sp. nov., isolated from marine sediment.</title>
        <authorList>
            <person name="Du Z.-J."/>
            <person name="Ye Y.-Q."/>
            <person name="Zhang Z.-R."/>
            <person name="Yuan S.-M."/>
            <person name="Zhang X.-Y."/>
        </authorList>
    </citation>
    <scope>NUCLEOTIDE SEQUENCE [LARGE SCALE GENOMIC DNA]</scope>
    <source>
        <strain evidence="1 2">SDUM1044001</strain>
    </source>
</reference>
<dbReference type="Gene3D" id="2.30.30.110">
    <property type="match status" value="1"/>
</dbReference>
<dbReference type="InterPro" id="IPR011067">
    <property type="entry name" value="Plasmid_toxin/cell-grow_inhib"/>
</dbReference>
<keyword evidence="1" id="KW-0378">Hydrolase</keyword>
<dbReference type="GO" id="GO:0006402">
    <property type="term" value="P:mRNA catabolic process"/>
    <property type="evidence" value="ECO:0007669"/>
    <property type="project" value="TreeGrafter"/>
</dbReference>
<dbReference type="PANTHER" id="PTHR33988:SF3">
    <property type="entry name" value="ENDORIBONUCLEASE TOXIN CHPB-RELATED"/>
    <property type="match status" value="1"/>
</dbReference>
<dbReference type="GO" id="GO:0004521">
    <property type="term" value="F:RNA endonuclease activity"/>
    <property type="evidence" value="ECO:0007669"/>
    <property type="project" value="TreeGrafter"/>
</dbReference>
<keyword evidence="2" id="KW-1185">Reference proteome</keyword>
<sequence>MLTVAENAPDAGDVVWIDFGPPVGHEQAGRRPALVLSTRDYNANSSMVIVCPITRSERSWPFKVLLVPVGSLRGYVLVDQIRAVDRTTRALRPHGRAAGDTVDAVHEMLGLILGKA</sequence>
<dbReference type="Proteomes" id="UP001378188">
    <property type="component" value="Unassembled WGS sequence"/>
</dbReference>
<name>A0AAW9S3H1_9HYPH</name>
<proteinExistence type="predicted"/>
<organism evidence="1 2">
    <name type="scientific">Microbaculum marinum</name>
    <dbReference type="NCBI Taxonomy" id="1764581"/>
    <lineage>
        <taxon>Bacteria</taxon>
        <taxon>Pseudomonadati</taxon>
        <taxon>Pseudomonadota</taxon>
        <taxon>Alphaproteobacteria</taxon>
        <taxon>Hyphomicrobiales</taxon>
        <taxon>Tepidamorphaceae</taxon>
        <taxon>Microbaculum</taxon>
    </lineage>
</organism>
<dbReference type="AlphaFoldDB" id="A0AAW9S3H1"/>
<protein>
    <submittedName>
        <fullName evidence="1">Type II toxin-antitoxin system PemK/MazF family toxin</fullName>
        <ecNumber evidence="1">3.1.-.-</ecNumber>
    </submittedName>
</protein>
<dbReference type="GO" id="GO:0016787">
    <property type="term" value="F:hydrolase activity"/>
    <property type="evidence" value="ECO:0007669"/>
    <property type="project" value="UniProtKB-KW"/>
</dbReference>
<dbReference type="RefSeq" id="WP_340332043.1">
    <property type="nucleotide sequence ID" value="NZ_JAZHOF010000011.1"/>
</dbReference>